<dbReference type="EMBL" id="CABIKO010000403">
    <property type="protein sequence ID" value="VVA35718.1"/>
    <property type="molecule type" value="Genomic_DNA"/>
</dbReference>
<dbReference type="Proteomes" id="UP000327085">
    <property type="component" value="Chromosome 5"/>
</dbReference>
<dbReference type="AlphaFoldDB" id="A0A5E4G7S8"/>
<dbReference type="Gramene" id="VVA35718">
    <property type="protein sequence ID" value="VVA35718"/>
    <property type="gene ID" value="Prudul26B004898"/>
</dbReference>
<proteinExistence type="predicted"/>
<organism evidence="2 3">
    <name type="scientific">Prunus dulcis</name>
    <name type="common">Almond</name>
    <name type="synonym">Amygdalus dulcis</name>
    <dbReference type="NCBI Taxonomy" id="3755"/>
    <lineage>
        <taxon>Eukaryota</taxon>
        <taxon>Viridiplantae</taxon>
        <taxon>Streptophyta</taxon>
        <taxon>Embryophyta</taxon>
        <taxon>Tracheophyta</taxon>
        <taxon>Spermatophyta</taxon>
        <taxon>Magnoliopsida</taxon>
        <taxon>eudicotyledons</taxon>
        <taxon>Gunneridae</taxon>
        <taxon>Pentapetalae</taxon>
        <taxon>rosids</taxon>
        <taxon>fabids</taxon>
        <taxon>Rosales</taxon>
        <taxon>Rosaceae</taxon>
        <taxon>Amygdaloideae</taxon>
        <taxon>Amygdaleae</taxon>
        <taxon>Prunus</taxon>
    </lineage>
</organism>
<protein>
    <submittedName>
        <fullName evidence="2">Uncharacterized protein</fullName>
    </submittedName>
</protein>
<evidence type="ECO:0000256" key="1">
    <source>
        <dbReference type="SAM" id="MobiDB-lite"/>
    </source>
</evidence>
<accession>A0A5E4G7S8</accession>
<sequence length="99" mass="10946">MPSNIAVSKNRGCYGHVRPSVTSDHLWGFDWTTSTEHVDEASRDGMSLGETARGGPHGRLSDRTSPHMTELRCFLQKQTPVLVSGINGLRINVGRDWRG</sequence>
<evidence type="ECO:0000313" key="3">
    <source>
        <dbReference type="Proteomes" id="UP000327085"/>
    </source>
</evidence>
<name>A0A5E4G7S8_PRUDU</name>
<evidence type="ECO:0000313" key="2">
    <source>
        <dbReference type="EMBL" id="VVA35718.1"/>
    </source>
</evidence>
<reference evidence="3" key="1">
    <citation type="journal article" date="2020" name="Plant J.">
        <title>Transposons played a major role in the diversification between the closely related almond and peach genomes: results from the almond genome sequence.</title>
        <authorList>
            <person name="Alioto T."/>
            <person name="Alexiou K.G."/>
            <person name="Bardil A."/>
            <person name="Barteri F."/>
            <person name="Castanera R."/>
            <person name="Cruz F."/>
            <person name="Dhingra A."/>
            <person name="Duval H."/>
            <person name="Fernandez I Marti A."/>
            <person name="Frias L."/>
            <person name="Galan B."/>
            <person name="Garcia J.L."/>
            <person name="Howad W."/>
            <person name="Gomez-Garrido J."/>
            <person name="Gut M."/>
            <person name="Julca I."/>
            <person name="Morata J."/>
            <person name="Puigdomenech P."/>
            <person name="Ribeca P."/>
            <person name="Rubio Cabetas M.J."/>
            <person name="Vlasova A."/>
            <person name="Wirthensohn M."/>
            <person name="Garcia-Mas J."/>
            <person name="Gabaldon T."/>
            <person name="Casacuberta J.M."/>
            <person name="Arus P."/>
        </authorList>
    </citation>
    <scope>NUCLEOTIDE SEQUENCE [LARGE SCALE GENOMIC DNA]</scope>
    <source>
        <strain evidence="3">cv. Texas</strain>
    </source>
</reference>
<gene>
    <name evidence="2" type="ORF">ALMOND_2B004898</name>
</gene>
<dbReference type="InParanoid" id="A0A5E4G7S8"/>
<feature type="region of interest" description="Disordered" evidence="1">
    <location>
        <begin position="40"/>
        <end position="65"/>
    </location>
</feature>